<evidence type="ECO:0000313" key="12">
    <source>
        <dbReference type="Proteomes" id="UP000092871"/>
    </source>
</evidence>
<evidence type="ECO:0000256" key="2">
    <source>
        <dbReference type="ARBA" id="ARBA00022814"/>
    </source>
</evidence>
<evidence type="ECO:0000256" key="4">
    <source>
        <dbReference type="ARBA" id="ARBA00023015"/>
    </source>
</evidence>
<reference evidence="10 11" key="1">
    <citation type="submission" date="2016-06" db="EMBL/GenBank/DDBJ databases">
        <authorList>
            <person name="Rodrigo-Torres L."/>
            <person name="Arahal D.R."/>
        </authorList>
    </citation>
    <scope>NUCLEOTIDE SEQUENCE [LARGE SCALE GENOMIC DNA]</scope>
    <source>
        <strain evidence="10 11">CECT 5116</strain>
    </source>
</reference>
<dbReference type="InterPro" id="IPR035926">
    <property type="entry name" value="NusB-like_sf"/>
</dbReference>
<sequence length="160" mass="18195">MSDQEQAKKPKKPSRSQMRSASRSFALQALYQWQMNQSSVNEIEAQFAVDHEMSTCDKTYFRELVYGVSSKAKALDALFEPFLDRSLSELDAIELATLRIGSFELSERLDVPYRVAINEGVELAKSFGATESHKYVNGILDKLAQRVRREEIAARRNANK</sequence>
<evidence type="ECO:0000256" key="6">
    <source>
        <dbReference type="HAMAP-Rule" id="MF_00073"/>
    </source>
</evidence>
<evidence type="ECO:0000313" key="11">
    <source>
        <dbReference type="Proteomes" id="UP000092840"/>
    </source>
</evidence>
<dbReference type="GO" id="GO:0005829">
    <property type="term" value="C:cytosol"/>
    <property type="evidence" value="ECO:0007669"/>
    <property type="project" value="TreeGrafter"/>
</dbReference>
<evidence type="ECO:0000259" key="8">
    <source>
        <dbReference type="Pfam" id="PF01029"/>
    </source>
</evidence>
<gene>
    <name evidence="6" type="primary">nusB</name>
    <name evidence="9" type="ORF">MGA5115_00151</name>
    <name evidence="10" type="ORF">MGA5116_01712</name>
</gene>
<protein>
    <recommendedName>
        <fullName evidence="6">Transcription antitermination protein NusB</fullName>
    </recommendedName>
    <alternativeName>
        <fullName evidence="6">Antitermination factor NusB</fullName>
    </alternativeName>
</protein>
<comment type="similarity">
    <text evidence="1 6">Belongs to the NusB family.</text>
</comment>
<dbReference type="InterPro" id="IPR011605">
    <property type="entry name" value="NusB_fam"/>
</dbReference>
<dbReference type="GO" id="GO:0031564">
    <property type="term" value="P:transcription antitermination"/>
    <property type="evidence" value="ECO:0007669"/>
    <property type="project" value="UniProtKB-KW"/>
</dbReference>
<dbReference type="HAMAP" id="MF_00073">
    <property type="entry name" value="NusB"/>
    <property type="match status" value="1"/>
</dbReference>
<evidence type="ECO:0000256" key="1">
    <source>
        <dbReference type="ARBA" id="ARBA00005952"/>
    </source>
</evidence>
<feature type="region of interest" description="Disordered" evidence="7">
    <location>
        <begin position="1"/>
        <end position="21"/>
    </location>
</feature>
<dbReference type="Gene3D" id="1.10.940.10">
    <property type="entry name" value="NusB-like"/>
    <property type="match status" value="1"/>
</dbReference>
<evidence type="ECO:0000313" key="9">
    <source>
        <dbReference type="EMBL" id="SBT16077.1"/>
    </source>
</evidence>
<evidence type="ECO:0000256" key="3">
    <source>
        <dbReference type="ARBA" id="ARBA00022884"/>
    </source>
</evidence>
<evidence type="ECO:0000256" key="7">
    <source>
        <dbReference type="SAM" id="MobiDB-lite"/>
    </source>
</evidence>
<proteinExistence type="inferred from homology"/>
<dbReference type="EMBL" id="FLRA01000001">
    <property type="protein sequence ID" value="SBT16077.1"/>
    <property type="molecule type" value="Genomic_DNA"/>
</dbReference>
<evidence type="ECO:0000256" key="5">
    <source>
        <dbReference type="ARBA" id="ARBA00023163"/>
    </source>
</evidence>
<keyword evidence="3 6" id="KW-0694">RNA-binding</keyword>
<dbReference type="EMBL" id="FLRB01000011">
    <property type="protein sequence ID" value="SBT21125.1"/>
    <property type="molecule type" value="Genomic_DNA"/>
</dbReference>
<dbReference type="Proteomes" id="UP000092871">
    <property type="component" value="Unassembled WGS sequence"/>
</dbReference>
<reference evidence="9 12" key="2">
    <citation type="submission" date="2016-06" db="EMBL/GenBank/DDBJ databases">
        <authorList>
            <person name="Kjaerup R.B."/>
            <person name="Dalgaard T.S."/>
            <person name="Juul-Madsen H.R."/>
        </authorList>
    </citation>
    <scope>NUCLEOTIDE SEQUENCE [LARGE SCALE GENOMIC DNA]</scope>
    <source>
        <strain evidence="9 12">CECT 5115</strain>
    </source>
</reference>
<comment type="function">
    <text evidence="6">Involved in transcription antitermination. Required for transcription of ribosomal RNA (rRNA) genes. Binds specifically to the boxA antiterminator sequence of the ribosomal RNA (rrn) operons.</text>
</comment>
<keyword evidence="5 6" id="KW-0804">Transcription</keyword>
<keyword evidence="11" id="KW-1185">Reference proteome</keyword>
<dbReference type="AlphaFoldDB" id="A0A1C3JLV1"/>
<evidence type="ECO:0000313" key="10">
    <source>
        <dbReference type="EMBL" id="SBT21125.1"/>
    </source>
</evidence>
<dbReference type="NCBIfam" id="TIGR01951">
    <property type="entry name" value="nusB"/>
    <property type="match status" value="1"/>
</dbReference>
<dbReference type="RefSeq" id="WP_067030316.1">
    <property type="nucleotide sequence ID" value="NZ_FLRA01000001.1"/>
</dbReference>
<keyword evidence="2 6" id="KW-0889">Transcription antitermination</keyword>
<dbReference type="PANTHER" id="PTHR11078:SF3">
    <property type="entry name" value="ANTITERMINATION NUSB DOMAIN-CONTAINING PROTEIN"/>
    <property type="match status" value="1"/>
</dbReference>
<dbReference type="GO" id="GO:0006353">
    <property type="term" value="P:DNA-templated transcription termination"/>
    <property type="evidence" value="ECO:0007669"/>
    <property type="project" value="UniProtKB-UniRule"/>
</dbReference>
<name>A0A1C3JLV1_9GAMM</name>
<dbReference type="GO" id="GO:0003723">
    <property type="term" value="F:RNA binding"/>
    <property type="evidence" value="ECO:0007669"/>
    <property type="project" value="UniProtKB-UniRule"/>
</dbReference>
<feature type="domain" description="NusB/RsmB/TIM44" evidence="8">
    <location>
        <begin position="21"/>
        <end position="144"/>
    </location>
</feature>
<accession>A0A1C3JLV1</accession>
<dbReference type="Pfam" id="PF01029">
    <property type="entry name" value="NusB"/>
    <property type="match status" value="1"/>
</dbReference>
<dbReference type="SUPFAM" id="SSF48013">
    <property type="entry name" value="NusB-like"/>
    <property type="match status" value="1"/>
</dbReference>
<dbReference type="OrthoDB" id="9789556at2"/>
<dbReference type="PANTHER" id="PTHR11078">
    <property type="entry name" value="N UTILIZATION SUBSTANCE PROTEIN B-RELATED"/>
    <property type="match status" value="1"/>
</dbReference>
<dbReference type="Proteomes" id="UP000092840">
    <property type="component" value="Unassembled WGS sequence"/>
</dbReference>
<dbReference type="InterPro" id="IPR006027">
    <property type="entry name" value="NusB_RsmB_TIM44"/>
</dbReference>
<keyword evidence="4 6" id="KW-0805">Transcription regulation</keyword>
<organism evidence="9 12">
    <name type="scientific">Marinomonas gallaica</name>
    <dbReference type="NCBI Taxonomy" id="1806667"/>
    <lineage>
        <taxon>Bacteria</taxon>
        <taxon>Pseudomonadati</taxon>
        <taxon>Pseudomonadota</taxon>
        <taxon>Gammaproteobacteria</taxon>
        <taxon>Oceanospirillales</taxon>
        <taxon>Oceanospirillaceae</taxon>
        <taxon>Marinomonas</taxon>
    </lineage>
</organism>